<gene>
    <name evidence="2" type="primary">ligT</name>
    <name evidence="2" type="ORF">CACET_c34070</name>
</gene>
<feature type="short sequence motif" description="HXTX 1" evidence="1">
    <location>
        <begin position="40"/>
        <end position="43"/>
    </location>
</feature>
<name>A0A0D8IBD4_9CLOT</name>
<evidence type="ECO:0000313" key="2">
    <source>
        <dbReference type="EMBL" id="AKL96850.1"/>
    </source>
</evidence>
<sequence length="182" mass="20894">MRLFIGIDLPDKMKQNLFQLQSELRGYGVKGSWKAIENLHITLEFLGELESDAIPILTNSLSKVTSNHKPFNLSIKGLGAFPSLKKPNILWSALEENLILLHHLRDELHTELIKSGYNLEERPFKPHITLVSRPKLEAVDLAEFHTKKIGEFTVKDVVLFESRHIKGKLTYIDLFRVNLPLF</sequence>
<dbReference type="RefSeq" id="WP_044824269.1">
    <property type="nucleotide sequence ID" value="NZ_CP009687.1"/>
</dbReference>
<dbReference type="OrthoDB" id="9789350at2"/>
<dbReference type="GO" id="GO:0016874">
    <property type="term" value="F:ligase activity"/>
    <property type="evidence" value="ECO:0007669"/>
    <property type="project" value="UniProtKB-KW"/>
</dbReference>
<feature type="active site" description="Proton donor" evidence="1">
    <location>
        <position position="40"/>
    </location>
</feature>
<dbReference type="GO" id="GO:0008664">
    <property type="term" value="F:RNA 2',3'-cyclic 3'-phosphodiesterase activity"/>
    <property type="evidence" value="ECO:0007669"/>
    <property type="project" value="UniProtKB-EC"/>
</dbReference>
<dbReference type="PANTHER" id="PTHR35561">
    <property type="entry name" value="RNA 2',3'-CYCLIC PHOSPHODIESTERASE"/>
    <property type="match status" value="1"/>
</dbReference>
<dbReference type="STRING" id="84022.CACET_c34070"/>
<dbReference type="PANTHER" id="PTHR35561:SF1">
    <property type="entry name" value="RNA 2',3'-CYCLIC PHOSPHODIESTERASE"/>
    <property type="match status" value="1"/>
</dbReference>
<keyword evidence="3" id="KW-1185">Reference proteome</keyword>
<evidence type="ECO:0000313" key="3">
    <source>
        <dbReference type="Proteomes" id="UP000035704"/>
    </source>
</evidence>
<feature type="active site" description="Proton acceptor" evidence="1">
    <location>
        <position position="127"/>
    </location>
</feature>
<dbReference type="PATRIC" id="fig|84022.5.peg.3599"/>
<dbReference type="AlphaFoldDB" id="A0A0D8IBD4"/>
<dbReference type="InterPro" id="IPR009097">
    <property type="entry name" value="Cyclic_Pdiesterase"/>
</dbReference>
<comment type="similarity">
    <text evidence="1">Belongs to the 2H phosphoesterase superfamily. ThpR family.</text>
</comment>
<evidence type="ECO:0000256" key="1">
    <source>
        <dbReference type="HAMAP-Rule" id="MF_01940"/>
    </source>
</evidence>
<dbReference type="NCBIfam" id="TIGR02258">
    <property type="entry name" value="2_5_ligase"/>
    <property type="match status" value="1"/>
</dbReference>
<organism evidence="2 3">
    <name type="scientific">Clostridium aceticum</name>
    <dbReference type="NCBI Taxonomy" id="84022"/>
    <lineage>
        <taxon>Bacteria</taxon>
        <taxon>Bacillati</taxon>
        <taxon>Bacillota</taxon>
        <taxon>Clostridia</taxon>
        <taxon>Eubacteriales</taxon>
        <taxon>Clostridiaceae</taxon>
        <taxon>Clostridium</taxon>
    </lineage>
</organism>
<keyword evidence="1" id="KW-0378">Hydrolase</keyword>
<comment type="function">
    <text evidence="1">Hydrolyzes RNA 2',3'-cyclic phosphodiester to an RNA 2'-phosphomonoester.</text>
</comment>
<protein>
    <recommendedName>
        <fullName evidence="1">RNA 2',3'-cyclic phosphodiesterase</fullName>
        <shortName evidence="1">RNA 2',3'-CPDase</shortName>
        <ecNumber evidence="1">3.1.4.58</ecNumber>
    </recommendedName>
</protein>
<dbReference type="Gene3D" id="3.90.1140.10">
    <property type="entry name" value="Cyclic phosphodiesterase"/>
    <property type="match status" value="1"/>
</dbReference>
<dbReference type="EC" id="3.1.4.58" evidence="1"/>
<dbReference type="KEGG" id="cace:CACET_c34070"/>
<dbReference type="Pfam" id="PF02834">
    <property type="entry name" value="LigT_PEase"/>
    <property type="match status" value="2"/>
</dbReference>
<dbReference type="SUPFAM" id="SSF55144">
    <property type="entry name" value="LigT-like"/>
    <property type="match status" value="1"/>
</dbReference>
<dbReference type="GO" id="GO:0004113">
    <property type="term" value="F:2',3'-cyclic-nucleotide 3'-phosphodiesterase activity"/>
    <property type="evidence" value="ECO:0007669"/>
    <property type="project" value="InterPro"/>
</dbReference>
<keyword evidence="2" id="KW-0436">Ligase</keyword>
<proteinExistence type="inferred from homology"/>
<comment type="catalytic activity">
    <reaction evidence="1">
        <text>a 3'-end 2',3'-cyclophospho-ribonucleotide-RNA + H2O = a 3'-end 2'-phospho-ribonucleotide-RNA + H(+)</text>
        <dbReference type="Rhea" id="RHEA:11828"/>
        <dbReference type="Rhea" id="RHEA-COMP:10464"/>
        <dbReference type="Rhea" id="RHEA-COMP:17353"/>
        <dbReference type="ChEBI" id="CHEBI:15377"/>
        <dbReference type="ChEBI" id="CHEBI:15378"/>
        <dbReference type="ChEBI" id="CHEBI:83064"/>
        <dbReference type="ChEBI" id="CHEBI:173113"/>
        <dbReference type="EC" id="3.1.4.58"/>
    </reaction>
</comment>
<reference evidence="2 3" key="1">
    <citation type="submission" date="2014-10" db="EMBL/GenBank/DDBJ databases">
        <title>Genome sequence of Clostridium aceticum DSM 1496.</title>
        <authorList>
            <person name="Poehlein A."/>
            <person name="Schiel-Bengelsdorf B."/>
            <person name="Gottschalk G."/>
            <person name="Duerre P."/>
            <person name="Daniel R."/>
        </authorList>
    </citation>
    <scope>NUCLEOTIDE SEQUENCE [LARGE SCALE GENOMIC DNA]</scope>
    <source>
        <strain evidence="2 3">DSM 1496</strain>
    </source>
</reference>
<dbReference type="InterPro" id="IPR014051">
    <property type="entry name" value="Phosphoesterase_HXTX"/>
</dbReference>
<dbReference type="InterPro" id="IPR004175">
    <property type="entry name" value="RNA_CPDase"/>
</dbReference>
<accession>A0A0D8IBD4</accession>
<dbReference type="HAMAP" id="MF_01940">
    <property type="entry name" value="RNA_CPDase"/>
    <property type="match status" value="1"/>
</dbReference>
<dbReference type="EMBL" id="CP009687">
    <property type="protein sequence ID" value="AKL96850.1"/>
    <property type="molecule type" value="Genomic_DNA"/>
</dbReference>
<feature type="short sequence motif" description="HXTX 2" evidence="1">
    <location>
        <begin position="127"/>
        <end position="130"/>
    </location>
</feature>
<dbReference type="Proteomes" id="UP000035704">
    <property type="component" value="Chromosome"/>
</dbReference>